<proteinExistence type="predicted"/>
<keyword evidence="3" id="KW-1185">Reference proteome</keyword>
<evidence type="ECO:0000313" key="3">
    <source>
        <dbReference type="Proteomes" id="UP001465976"/>
    </source>
</evidence>
<evidence type="ECO:0000256" key="1">
    <source>
        <dbReference type="SAM" id="MobiDB-lite"/>
    </source>
</evidence>
<protein>
    <recommendedName>
        <fullName evidence="4">cAMP-independent regulatory protein pac2</fullName>
    </recommendedName>
</protein>
<dbReference type="Pfam" id="PF09729">
    <property type="entry name" value="Gti1_Pac2"/>
    <property type="match status" value="1"/>
</dbReference>
<dbReference type="PANTHER" id="PTHR28027">
    <property type="entry name" value="TRANSCRIPTIONAL REGULATOR MIT1"/>
    <property type="match status" value="1"/>
</dbReference>
<comment type="caution">
    <text evidence="2">The sequence shown here is derived from an EMBL/GenBank/DDBJ whole genome shotgun (WGS) entry which is preliminary data.</text>
</comment>
<reference evidence="2 3" key="1">
    <citation type="submission" date="2024-02" db="EMBL/GenBank/DDBJ databases">
        <title>A draft genome for the cacao thread blight pathogen Marasmius crinis-equi.</title>
        <authorList>
            <person name="Cohen S.P."/>
            <person name="Baruah I.K."/>
            <person name="Amoako-Attah I."/>
            <person name="Bukari Y."/>
            <person name="Meinhardt L.W."/>
            <person name="Bailey B.A."/>
        </authorList>
    </citation>
    <scope>NUCLEOTIDE SEQUENCE [LARGE SCALE GENOMIC DNA]</scope>
    <source>
        <strain evidence="2 3">GH-76</strain>
    </source>
</reference>
<name>A0ABR3FLY9_9AGAR</name>
<dbReference type="PANTHER" id="PTHR28027:SF1">
    <property type="entry name" value="CAMP INDEPENDENT REGULATORY PROTEIN (AFU_ORTHOLOGUE AFUA_3G09640)"/>
    <property type="match status" value="1"/>
</dbReference>
<accession>A0ABR3FLY9</accession>
<feature type="compositionally biased region" description="Basic and acidic residues" evidence="1">
    <location>
        <begin position="153"/>
        <end position="167"/>
    </location>
</feature>
<gene>
    <name evidence="2" type="ORF">V5O48_005635</name>
</gene>
<feature type="region of interest" description="Disordered" evidence="1">
    <location>
        <begin position="145"/>
        <end position="235"/>
    </location>
</feature>
<dbReference type="InterPro" id="IPR018608">
    <property type="entry name" value="Gti1/Pac2"/>
</dbReference>
<dbReference type="Proteomes" id="UP001465976">
    <property type="component" value="Unassembled WGS sequence"/>
</dbReference>
<evidence type="ECO:0000313" key="2">
    <source>
        <dbReference type="EMBL" id="KAL0576337.1"/>
    </source>
</evidence>
<organism evidence="2 3">
    <name type="scientific">Marasmius crinis-equi</name>
    <dbReference type="NCBI Taxonomy" id="585013"/>
    <lineage>
        <taxon>Eukaryota</taxon>
        <taxon>Fungi</taxon>
        <taxon>Dikarya</taxon>
        <taxon>Basidiomycota</taxon>
        <taxon>Agaricomycotina</taxon>
        <taxon>Agaricomycetes</taxon>
        <taxon>Agaricomycetidae</taxon>
        <taxon>Agaricales</taxon>
        <taxon>Marasmiineae</taxon>
        <taxon>Marasmiaceae</taxon>
        <taxon>Marasmius</taxon>
    </lineage>
</organism>
<sequence>MNILPMVTRRLDTEERSLITPGSVYVWEERGPHAELTGVGIERWTDGIRWGPSRVREGFLFYHEKQDHHSLYSDSVYDPNNVSACRRDSSRSILIKQTYTVYVETPRGQRKWHLIAYFTEESLEHLQCVDDLPHLASLPVPHGRYKSARSAKGRPEHIYGADDHQNSHVEYIPYTPKGLSSPPPISPLKESSYSPKWQGRDQVHAAYPLGHSSPASPLSPMHSPERPRRNHPGAENLAPLVYLQAVSPPRRYPEDEKTLKLLASGTRAHNFM</sequence>
<dbReference type="EMBL" id="JBAHYK010000229">
    <property type="protein sequence ID" value="KAL0576337.1"/>
    <property type="molecule type" value="Genomic_DNA"/>
</dbReference>
<evidence type="ECO:0008006" key="4">
    <source>
        <dbReference type="Google" id="ProtNLM"/>
    </source>
</evidence>